<keyword evidence="2" id="KW-1185">Reference proteome</keyword>
<evidence type="ECO:0000313" key="1">
    <source>
        <dbReference type="EMBL" id="SFK07986.1"/>
    </source>
</evidence>
<proteinExistence type="predicted"/>
<dbReference type="EMBL" id="FORY01000027">
    <property type="protein sequence ID" value="SFK07986.1"/>
    <property type="molecule type" value="Genomic_DNA"/>
</dbReference>
<gene>
    <name evidence="1" type="ORF">SAMN04488138_1275</name>
</gene>
<sequence>MTETSHPQDWPELLVELRKLTALIEPLQKIMAQEEAPALSERVDQFVTEISLIREQMERAVTALEADTETRERVQALTLEMANQKQQMARMEAGIARVLRLMGEPVQSKQVR</sequence>
<protein>
    <submittedName>
        <fullName evidence="1">Uncharacterized protein</fullName>
    </submittedName>
</protein>
<dbReference type="Proteomes" id="UP000183299">
    <property type="component" value="Unassembled WGS sequence"/>
</dbReference>
<dbReference type="AlphaFoldDB" id="A0A1I3WNF3"/>
<name>A0A1I3WNF3_9RHOB</name>
<accession>A0A1I3WNF3</accession>
<reference evidence="1 2" key="1">
    <citation type="submission" date="2016-10" db="EMBL/GenBank/DDBJ databases">
        <authorList>
            <person name="de Groot N.N."/>
        </authorList>
    </citation>
    <scope>NUCLEOTIDE SEQUENCE [LARGE SCALE GENOMIC DNA]</scope>
    <source>
        <strain evidence="1 2">CGMCC 1.8891</strain>
    </source>
</reference>
<dbReference type="RefSeq" id="WP_074914558.1">
    <property type="nucleotide sequence ID" value="NZ_FORY01000027.1"/>
</dbReference>
<dbReference type="GeneID" id="98666780"/>
<dbReference type="OrthoDB" id="7885878at2"/>
<organism evidence="1 2">
    <name type="scientific">Celeribacter halophilus</name>
    <dbReference type="NCBI Taxonomy" id="576117"/>
    <lineage>
        <taxon>Bacteria</taxon>
        <taxon>Pseudomonadati</taxon>
        <taxon>Pseudomonadota</taxon>
        <taxon>Alphaproteobacteria</taxon>
        <taxon>Rhodobacterales</taxon>
        <taxon>Roseobacteraceae</taxon>
        <taxon>Celeribacter</taxon>
    </lineage>
</organism>
<evidence type="ECO:0000313" key="2">
    <source>
        <dbReference type="Proteomes" id="UP000183299"/>
    </source>
</evidence>